<dbReference type="Pfam" id="PF13471">
    <property type="entry name" value="Transglut_core3"/>
    <property type="match status" value="1"/>
</dbReference>
<protein>
    <submittedName>
        <fullName evidence="2">Lasso peptide biosynthesis B2 protein</fullName>
    </submittedName>
</protein>
<reference evidence="2 3" key="1">
    <citation type="submission" date="2023-01" db="EMBL/GenBank/DDBJ databases">
        <title>Novel species of the genus Asticcacaulis isolated from rivers.</title>
        <authorList>
            <person name="Lu H."/>
        </authorList>
    </citation>
    <scope>NUCLEOTIDE SEQUENCE [LARGE SCALE GENOMIC DNA]</scope>
    <source>
        <strain evidence="2 3">LKC15W</strain>
    </source>
</reference>
<proteinExistence type="predicted"/>
<gene>
    <name evidence="2" type="ORF">PQU98_03465</name>
</gene>
<evidence type="ECO:0000259" key="1">
    <source>
        <dbReference type="Pfam" id="PF13471"/>
    </source>
</evidence>
<dbReference type="InterPro" id="IPR053521">
    <property type="entry name" value="McjB-like"/>
</dbReference>
<comment type="caution">
    <text evidence="2">The sequence shown here is derived from an EMBL/GenBank/DDBJ whole genome shotgun (WGS) entry which is preliminary data.</text>
</comment>
<evidence type="ECO:0000313" key="2">
    <source>
        <dbReference type="EMBL" id="MDC7675172.1"/>
    </source>
</evidence>
<dbReference type="InterPro" id="IPR032708">
    <property type="entry name" value="McjB_C"/>
</dbReference>
<dbReference type="NCBIfam" id="NF033537">
    <property type="entry name" value="lasso_biosyn_B2"/>
    <property type="match status" value="1"/>
</dbReference>
<dbReference type="EMBL" id="JAQQKV010000001">
    <property type="protein sequence ID" value="MDC7675172.1"/>
    <property type="molecule type" value="Genomic_DNA"/>
</dbReference>
<dbReference type="RefSeq" id="WP_272743482.1">
    <property type="nucleotide sequence ID" value="NZ_JAQQKV010000001.1"/>
</dbReference>
<evidence type="ECO:0000313" key="3">
    <source>
        <dbReference type="Proteomes" id="UP001218579"/>
    </source>
</evidence>
<accession>A0ABT5HG10</accession>
<feature type="domain" description="Microcin J25-processing protein McjB C-terminal" evidence="1">
    <location>
        <begin position="93"/>
        <end position="196"/>
    </location>
</feature>
<name>A0ABT5HG10_9CAUL</name>
<organism evidence="2 3">
    <name type="scientific">Asticcacaulis machinosus</name>
    <dbReference type="NCBI Taxonomy" id="2984211"/>
    <lineage>
        <taxon>Bacteria</taxon>
        <taxon>Pseudomonadati</taxon>
        <taxon>Pseudomonadota</taxon>
        <taxon>Alphaproteobacteria</taxon>
        <taxon>Caulobacterales</taxon>
        <taxon>Caulobacteraceae</taxon>
        <taxon>Asticcacaulis</taxon>
    </lineage>
</organism>
<sequence>MFFDVSKDRYFHLPTSLEAPFAEGLVPDDLPAHTLHALQHRDIIVPSAQPSLAFSPVVHPVPSHSLLEMGQGEPRCGVGDILEVCADVGRLQRHLRTRPLLSLLEATAARPNSATRTHPDIHCLALRHRRARRYSFIDTICLLDSLALLAFLRRRGHAAKLIFAVNLTPFGAHCWVEHDGIILNDTLGSTQTFQPIRIQ</sequence>
<dbReference type="Proteomes" id="UP001218579">
    <property type="component" value="Unassembled WGS sequence"/>
</dbReference>
<keyword evidence="3" id="KW-1185">Reference proteome</keyword>